<keyword evidence="2" id="KW-0732">Signal</keyword>
<accession>A0ABM3G0X0</accession>
<feature type="region of interest" description="Disordered" evidence="1">
    <location>
        <begin position="164"/>
        <end position="247"/>
    </location>
</feature>
<dbReference type="Proteomes" id="UP000829291">
    <property type="component" value="Chromosome 4"/>
</dbReference>
<protein>
    <submittedName>
        <fullName evidence="4">Uncharacterized protein LOC124294096</fullName>
    </submittedName>
</protein>
<evidence type="ECO:0000256" key="2">
    <source>
        <dbReference type="SAM" id="SignalP"/>
    </source>
</evidence>
<dbReference type="RefSeq" id="XP_046593916.1">
    <property type="nucleotide sequence ID" value="XM_046737960.1"/>
</dbReference>
<evidence type="ECO:0000313" key="3">
    <source>
        <dbReference type="Proteomes" id="UP000829291"/>
    </source>
</evidence>
<evidence type="ECO:0000256" key="1">
    <source>
        <dbReference type="SAM" id="MobiDB-lite"/>
    </source>
</evidence>
<proteinExistence type="predicted"/>
<keyword evidence="3" id="KW-1185">Reference proteome</keyword>
<feature type="compositionally biased region" description="Basic and acidic residues" evidence="1">
    <location>
        <begin position="169"/>
        <end position="220"/>
    </location>
</feature>
<feature type="signal peptide" evidence="2">
    <location>
        <begin position="1"/>
        <end position="18"/>
    </location>
</feature>
<feature type="compositionally biased region" description="Low complexity" evidence="1">
    <location>
        <begin position="110"/>
        <end position="124"/>
    </location>
</feature>
<feature type="chain" id="PRO_5045507904" evidence="2">
    <location>
        <begin position="19"/>
        <end position="247"/>
    </location>
</feature>
<name>A0ABM3G0X0_NEOLC</name>
<reference evidence="4" key="1">
    <citation type="submission" date="2025-08" db="UniProtKB">
        <authorList>
            <consortium name="RefSeq"/>
        </authorList>
    </citation>
    <scope>IDENTIFICATION</scope>
    <source>
        <tissue evidence="4">Thorax and Abdomen</tissue>
    </source>
</reference>
<organism evidence="3 4">
    <name type="scientific">Neodiprion lecontei</name>
    <name type="common">Redheaded pine sawfly</name>
    <dbReference type="NCBI Taxonomy" id="441921"/>
    <lineage>
        <taxon>Eukaryota</taxon>
        <taxon>Metazoa</taxon>
        <taxon>Ecdysozoa</taxon>
        <taxon>Arthropoda</taxon>
        <taxon>Hexapoda</taxon>
        <taxon>Insecta</taxon>
        <taxon>Pterygota</taxon>
        <taxon>Neoptera</taxon>
        <taxon>Endopterygota</taxon>
        <taxon>Hymenoptera</taxon>
        <taxon>Tenthredinoidea</taxon>
        <taxon>Diprionidae</taxon>
        <taxon>Diprioninae</taxon>
        <taxon>Neodiprion</taxon>
    </lineage>
</organism>
<sequence>MNFKIILFLAAIVVVSYAEVEEARESRDVQTEKLDYIASSDAALYRKLSGFPMRRKRYWFPSVYDEEEVAKPSDTDKKLEAIIKSLEELIKQLQVKNSAPQNAQPYVYYPVPTRPGTGPSSGPTAHSAPVTPAPSRAFSPPEVSSIPESTVHTIKVEVVPCAKCSPQEEPSKKNPEAESEKRVTPAKPSKSDRDAETPVLNEEKPANSKEGSKDDRDTPKEPQPMKLPEFPDEKDSKDSDVTADTSV</sequence>
<feature type="compositionally biased region" description="Basic and acidic residues" evidence="1">
    <location>
        <begin position="229"/>
        <end position="240"/>
    </location>
</feature>
<dbReference type="GeneID" id="124294096"/>
<evidence type="ECO:0000313" key="4">
    <source>
        <dbReference type="RefSeq" id="XP_046593916.1"/>
    </source>
</evidence>
<gene>
    <name evidence="4" type="primary">LOC124294096</name>
</gene>
<feature type="region of interest" description="Disordered" evidence="1">
    <location>
        <begin position="106"/>
        <end position="149"/>
    </location>
</feature>